<evidence type="ECO:0000313" key="1">
    <source>
        <dbReference type="EMBL" id="KAJ7621815.1"/>
    </source>
</evidence>
<protein>
    <submittedName>
        <fullName evidence="1">Uncharacterized protein</fullName>
    </submittedName>
</protein>
<organism evidence="1 2">
    <name type="scientific">Mycena rosella</name>
    <name type="common">Pink bonnet</name>
    <name type="synonym">Agaricus rosellus</name>
    <dbReference type="NCBI Taxonomy" id="1033263"/>
    <lineage>
        <taxon>Eukaryota</taxon>
        <taxon>Fungi</taxon>
        <taxon>Dikarya</taxon>
        <taxon>Basidiomycota</taxon>
        <taxon>Agaricomycotina</taxon>
        <taxon>Agaricomycetes</taxon>
        <taxon>Agaricomycetidae</taxon>
        <taxon>Agaricales</taxon>
        <taxon>Marasmiineae</taxon>
        <taxon>Mycenaceae</taxon>
        <taxon>Mycena</taxon>
    </lineage>
</organism>
<proteinExistence type="predicted"/>
<sequence>MPLPVAHFALPTELLFNILAHVLTHSVHMVVVSPHDVEWHLHAHHTLSAVCFAFREIVRGISAKAFQFAGEDSAGLAPHVHRHLTALRAAGIAIRHPVPTPTTFATPPLDPAAPQLVQGYSLYIRIVYIRTQAARCTPAIYTSTSAAISGVVGFLSMLLDTRVEPRAMAAVLRAAAADEAALSRIGGAVVGLCDLLAALQEKLPQAAEALKTSLTAEDAIRDIAAADAEFRALVDDNATPIPYCSPAWLAELPDVAATLERLCVAPALVSDDARAVLSALVARWALASETSGADADTDVLQPAAG</sequence>
<reference evidence="1" key="1">
    <citation type="submission" date="2023-03" db="EMBL/GenBank/DDBJ databases">
        <title>Massive genome expansion in bonnet fungi (Mycena s.s.) driven by repeated elements and novel gene families across ecological guilds.</title>
        <authorList>
            <consortium name="Lawrence Berkeley National Laboratory"/>
            <person name="Harder C.B."/>
            <person name="Miyauchi S."/>
            <person name="Viragh M."/>
            <person name="Kuo A."/>
            <person name="Thoen E."/>
            <person name="Andreopoulos B."/>
            <person name="Lu D."/>
            <person name="Skrede I."/>
            <person name="Drula E."/>
            <person name="Henrissat B."/>
            <person name="Morin E."/>
            <person name="Kohler A."/>
            <person name="Barry K."/>
            <person name="LaButti K."/>
            <person name="Morin E."/>
            <person name="Salamov A."/>
            <person name="Lipzen A."/>
            <person name="Mereny Z."/>
            <person name="Hegedus B."/>
            <person name="Baldrian P."/>
            <person name="Stursova M."/>
            <person name="Weitz H."/>
            <person name="Taylor A."/>
            <person name="Grigoriev I.V."/>
            <person name="Nagy L.G."/>
            <person name="Martin F."/>
            <person name="Kauserud H."/>
        </authorList>
    </citation>
    <scope>NUCLEOTIDE SEQUENCE</scope>
    <source>
        <strain evidence="1">CBHHK067</strain>
    </source>
</reference>
<gene>
    <name evidence="1" type="ORF">B0H17DRAFT_1219307</name>
</gene>
<comment type="caution">
    <text evidence="1">The sequence shown here is derived from an EMBL/GenBank/DDBJ whole genome shotgun (WGS) entry which is preliminary data.</text>
</comment>
<dbReference type="Proteomes" id="UP001221757">
    <property type="component" value="Unassembled WGS sequence"/>
</dbReference>
<evidence type="ECO:0000313" key="2">
    <source>
        <dbReference type="Proteomes" id="UP001221757"/>
    </source>
</evidence>
<keyword evidence="2" id="KW-1185">Reference proteome</keyword>
<dbReference type="AlphaFoldDB" id="A0AAD7BI00"/>
<dbReference type="EMBL" id="JARKIE010000663">
    <property type="protein sequence ID" value="KAJ7621815.1"/>
    <property type="molecule type" value="Genomic_DNA"/>
</dbReference>
<name>A0AAD7BI00_MYCRO</name>
<accession>A0AAD7BI00</accession>